<dbReference type="SUPFAM" id="SSF48403">
    <property type="entry name" value="Ankyrin repeat"/>
    <property type="match status" value="1"/>
</dbReference>
<gene>
    <name evidence="1" type="ORF">PF009_g26816</name>
    <name evidence="2" type="ORF">PF011_g26993</name>
</gene>
<evidence type="ECO:0000313" key="2">
    <source>
        <dbReference type="EMBL" id="KAE8968953.1"/>
    </source>
</evidence>
<evidence type="ECO:0000313" key="4">
    <source>
        <dbReference type="Proteomes" id="UP000460718"/>
    </source>
</evidence>
<dbReference type="InterPro" id="IPR036770">
    <property type="entry name" value="Ankyrin_rpt-contain_sf"/>
</dbReference>
<dbReference type="Gene3D" id="1.25.40.20">
    <property type="entry name" value="Ankyrin repeat-containing domain"/>
    <property type="match status" value="1"/>
</dbReference>
<dbReference type="InterPro" id="IPR002110">
    <property type="entry name" value="Ankyrin_rpt"/>
</dbReference>
<dbReference type="AlphaFoldDB" id="A0A6A3HKR7"/>
<comment type="caution">
    <text evidence="2">The sequence shown here is derived from an EMBL/GenBank/DDBJ whole genome shotgun (WGS) entry which is preliminary data.</text>
</comment>
<reference evidence="2 4" key="1">
    <citation type="submission" date="2018-09" db="EMBL/GenBank/DDBJ databases">
        <title>Genomic investigation of the strawberry pathogen Phytophthora fragariae indicates pathogenicity is determined by transcriptional variation in three key races.</title>
        <authorList>
            <person name="Adams T.M."/>
            <person name="Armitage A.D."/>
            <person name="Sobczyk M.K."/>
            <person name="Bates H.J."/>
            <person name="Dunwell J.M."/>
            <person name="Nellist C.F."/>
            <person name="Harrison R.J."/>
        </authorList>
    </citation>
    <scope>NUCLEOTIDE SEQUENCE [LARGE SCALE GENOMIC DNA]</scope>
    <source>
        <strain evidence="1 3">NOV-9</strain>
        <strain evidence="2 4">SCRP245</strain>
    </source>
</reference>
<evidence type="ECO:0000313" key="3">
    <source>
        <dbReference type="Proteomes" id="UP000429523"/>
    </source>
</evidence>
<proteinExistence type="predicted"/>
<dbReference type="Pfam" id="PF12796">
    <property type="entry name" value="Ank_2"/>
    <property type="match status" value="1"/>
</dbReference>
<dbReference type="Proteomes" id="UP000429523">
    <property type="component" value="Unassembled WGS sequence"/>
</dbReference>
<accession>A0A6A3HKR7</accession>
<dbReference type="PANTHER" id="PTHR46586">
    <property type="entry name" value="ANKYRIN REPEAT-CONTAINING PROTEIN"/>
    <property type="match status" value="1"/>
</dbReference>
<dbReference type="EMBL" id="QXGF01002930">
    <property type="protein sequence ID" value="KAE8922926.1"/>
    <property type="molecule type" value="Genomic_DNA"/>
</dbReference>
<sequence>MSAMTSSPAPDWPLLSAAALVTRRISDFLDTLSRAMYAGGAAARDQEHRRVPRQLRAGGRAGARLPTRLLRALEYLAARESDPCSEDVVRATARSGRVEVLRWFLEHSDRRGATDKWHVMDWTASRGHLEATQWLWANRAEVCTSLAVIGAARNGRLEMLQWLEQNVPVDDCVWERAVSHAARYGHLQVVQWLYPKQSDRRSSELRLALSFAARRGHEDVVHWLHSQRTLSSHVCSGIYR</sequence>
<name>A0A6A3HKR7_9STRA</name>
<evidence type="ECO:0000313" key="1">
    <source>
        <dbReference type="EMBL" id="KAE8922926.1"/>
    </source>
</evidence>
<organism evidence="2 4">
    <name type="scientific">Phytophthora fragariae</name>
    <dbReference type="NCBI Taxonomy" id="53985"/>
    <lineage>
        <taxon>Eukaryota</taxon>
        <taxon>Sar</taxon>
        <taxon>Stramenopiles</taxon>
        <taxon>Oomycota</taxon>
        <taxon>Peronosporomycetes</taxon>
        <taxon>Peronosporales</taxon>
        <taxon>Peronosporaceae</taxon>
        <taxon>Phytophthora</taxon>
    </lineage>
</organism>
<dbReference type="EMBL" id="QXFW01003753">
    <property type="protein sequence ID" value="KAE8968953.1"/>
    <property type="molecule type" value="Genomic_DNA"/>
</dbReference>
<dbReference type="Proteomes" id="UP000460718">
    <property type="component" value="Unassembled WGS sequence"/>
</dbReference>
<dbReference type="InterPro" id="IPR052050">
    <property type="entry name" value="SecEffector_AnkRepeat"/>
</dbReference>
<dbReference type="PANTHER" id="PTHR46586:SF3">
    <property type="entry name" value="ANKYRIN REPEAT-CONTAINING PROTEIN"/>
    <property type="match status" value="1"/>
</dbReference>
<protein>
    <submittedName>
        <fullName evidence="2">Uncharacterized protein</fullName>
    </submittedName>
</protein>